<evidence type="ECO:0000313" key="1">
    <source>
        <dbReference type="EMBL" id="RZU74492.1"/>
    </source>
</evidence>
<protein>
    <submittedName>
        <fullName evidence="1">Uncharacterized protein</fullName>
    </submittedName>
</protein>
<name>A0A4Q8B9R6_9ACTN</name>
<organism evidence="1 2">
    <name type="scientific">Micromonospora kangleipakensis</name>
    <dbReference type="NCBI Taxonomy" id="1077942"/>
    <lineage>
        <taxon>Bacteria</taxon>
        <taxon>Bacillati</taxon>
        <taxon>Actinomycetota</taxon>
        <taxon>Actinomycetes</taxon>
        <taxon>Micromonosporales</taxon>
        <taxon>Micromonosporaceae</taxon>
        <taxon>Micromonospora</taxon>
    </lineage>
</organism>
<dbReference type="EMBL" id="SHLD01000001">
    <property type="protein sequence ID" value="RZU74492.1"/>
    <property type="molecule type" value="Genomic_DNA"/>
</dbReference>
<dbReference type="OrthoDB" id="3686201at2"/>
<comment type="caution">
    <text evidence="1">The sequence shown here is derived from an EMBL/GenBank/DDBJ whole genome shotgun (WGS) entry which is preliminary data.</text>
</comment>
<gene>
    <name evidence="1" type="ORF">EV384_2962</name>
</gene>
<dbReference type="AlphaFoldDB" id="A0A4Q8B9R6"/>
<keyword evidence="2" id="KW-1185">Reference proteome</keyword>
<evidence type="ECO:0000313" key="2">
    <source>
        <dbReference type="Proteomes" id="UP000294114"/>
    </source>
</evidence>
<dbReference type="RefSeq" id="WP_130333800.1">
    <property type="nucleotide sequence ID" value="NZ_SHLD01000001.1"/>
</dbReference>
<sequence>MTPERAFWLDEQVDRERGAGGRGRYETEVSARPDEFADTWGDIAPVGFAVAAWRLASALSPPYVRWHRRVVSATCARSPWDGGLTCAVTLVSRWPAELTWTRQWQQDRGWRDWPQLFGQYVTPSEQDLTRAPHLRAMLRAEVPVPLDHLPPAPDGPGDEVAPAARRAVVVLTRELDALLAPLIGQLEAGVPADS</sequence>
<dbReference type="Proteomes" id="UP000294114">
    <property type="component" value="Unassembled WGS sequence"/>
</dbReference>
<proteinExistence type="predicted"/>
<reference evidence="1 2" key="1">
    <citation type="submission" date="2019-02" db="EMBL/GenBank/DDBJ databases">
        <title>Sequencing the genomes of 1000 actinobacteria strains.</title>
        <authorList>
            <person name="Klenk H.-P."/>
        </authorList>
    </citation>
    <scope>NUCLEOTIDE SEQUENCE [LARGE SCALE GENOMIC DNA]</scope>
    <source>
        <strain evidence="1 2">DSM 45612</strain>
    </source>
</reference>
<accession>A0A4Q8B9R6</accession>